<reference evidence="1 2" key="1">
    <citation type="journal article" date="2020" name="Mol. Plant">
        <title>The Chromosome-Based Rubber Tree Genome Provides New Insights into Spurge Genome Evolution and Rubber Biosynthesis.</title>
        <authorList>
            <person name="Liu J."/>
            <person name="Shi C."/>
            <person name="Shi C.C."/>
            <person name="Li W."/>
            <person name="Zhang Q.J."/>
            <person name="Zhang Y."/>
            <person name="Li K."/>
            <person name="Lu H.F."/>
            <person name="Shi C."/>
            <person name="Zhu S.T."/>
            <person name="Xiao Z.Y."/>
            <person name="Nan H."/>
            <person name="Yue Y."/>
            <person name="Zhu X.G."/>
            <person name="Wu Y."/>
            <person name="Hong X.N."/>
            <person name="Fan G.Y."/>
            <person name="Tong Y."/>
            <person name="Zhang D."/>
            <person name="Mao C.L."/>
            <person name="Liu Y.L."/>
            <person name="Hao S.J."/>
            <person name="Liu W.Q."/>
            <person name="Lv M.Q."/>
            <person name="Zhang H.B."/>
            <person name="Liu Y."/>
            <person name="Hu-Tang G.R."/>
            <person name="Wang J.P."/>
            <person name="Wang J.H."/>
            <person name="Sun Y.H."/>
            <person name="Ni S.B."/>
            <person name="Chen W.B."/>
            <person name="Zhang X.C."/>
            <person name="Jiao Y.N."/>
            <person name="Eichler E.E."/>
            <person name="Li G.H."/>
            <person name="Liu X."/>
            <person name="Gao L.Z."/>
        </authorList>
    </citation>
    <scope>NUCLEOTIDE SEQUENCE [LARGE SCALE GENOMIC DNA]</scope>
    <source>
        <strain evidence="2">cv. GT1</strain>
        <tissue evidence="1">Leaf</tissue>
    </source>
</reference>
<name>A0A6A6MH55_HEVBR</name>
<keyword evidence="2" id="KW-1185">Reference proteome</keyword>
<protein>
    <submittedName>
        <fullName evidence="1">Uncharacterized protein</fullName>
    </submittedName>
</protein>
<accession>A0A6A6MH55</accession>
<dbReference type="AlphaFoldDB" id="A0A6A6MH55"/>
<organism evidence="1 2">
    <name type="scientific">Hevea brasiliensis</name>
    <name type="common">Para rubber tree</name>
    <name type="synonym">Siphonia brasiliensis</name>
    <dbReference type="NCBI Taxonomy" id="3981"/>
    <lineage>
        <taxon>Eukaryota</taxon>
        <taxon>Viridiplantae</taxon>
        <taxon>Streptophyta</taxon>
        <taxon>Embryophyta</taxon>
        <taxon>Tracheophyta</taxon>
        <taxon>Spermatophyta</taxon>
        <taxon>Magnoliopsida</taxon>
        <taxon>eudicotyledons</taxon>
        <taxon>Gunneridae</taxon>
        <taxon>Pentapetalae</taxon>
        <taxon>rosids</taxon>
        <taxon>fabids</taxon>
        <taxon>Malpighiales</taxon>
        <taxon>Euphorbiaceae</taxon>
        <taxon>Crotonoideae</taxon>
        <taxon>Micrandreae</taxon>
        <taxon>Hevea</taxon>
    </lineage>
</organism>
<gene>
    <name evidence="1" type="ORF">GH714_008870</name>
</gene>
<dbReference type="Proteomes" id="UP000467840">
    <property type="component" value="Chromosome 15"/>
</dbReference>
<proteinExistence type="predicted"/>
<evidence type="ECO:0000313" key="1">
    <source>
        <dbReference type="EMBL" id="KAF2313042.1"/>
    </source>
</evidence>
<evidence type="ECO:0000313" key="2">
    <source>
        <dbReference type="Proteomes" id="UP000467840"/>
    </source>
</evidence>
<sequence length="122" mass="13327">MDADKTLSLLSLSPPLKLLETTVTQYLGFGKRVTLRTVESPDWVSVSRVGDEFGGGERGPVGSTGWESFEESLAGRVTGSFSESLLVKPVSFWTRSLKVFASAWTKVVGEVGERYSVHVSFH</sequence>
<dbReference type="EMBL" id="JAAGAX010000005">
    <property type="protein sequence ID" value="KAF2313042.1"/>
    <property type="molecule type" value="Genomic_DNA"/>
</dbReference>
<comment type="caution">
    <text evidence="1">The sequence shown here is derived from an EMBL/GenBank/DDBJ whole genome shotgun (WGS) entry which is preliminary data.</text>
</comment>